<evidence type="ECO:0008006" key="3">
    <source>
        <dbReference type="Google" id="ProtNLM"/>
    </source>
</evidence>
<sequence length="114" mass="12683">MEVSSPCISCVLVGTSEAISYPKSTPIATTPVIVEEKEEWEVSQVLESKLNRGILWYMEEWKGFNEDPKKKGNQLPALPIPQILSRISTLCILTSLAQIPQEFDFMVLGGDLSL</sequence>
<protein>
    <recommendedName>
        <fullName evidence="3">Chromo domain-containing protein</fullName>
    </recommendedName>
</protein>
<dbReference type="OrthoDB" id="3647690at2759"/>
<evidence type="ECO:0000313" key="2">
    <source>
        <dbReference type="Proteomes" id="UP000765509"/>
    </source>
</evidence>
<reference evidence="1" key="1">
    <citation type="submission" date="2021-03" db="EMBL/GenBank/DDBJ databases">
        <title>Draft genome sequence of rust myrtle Austropuccinia psidii MF-1, a brazilian biotype.</title>
        <authorList>
            <person name="Quecine M.C."/>
            <person name="Pachon D.M.R."/>
            <person name="Bonatelli M.L."/>
            <person name="Correr F.H."/>
            <person name="Franceschini L.M."/>
            <person name="Leite T.F."/>
            <person name="Margarido G.R.A."/>
            <person name="Almeida C.A."/>
            <person name="Ferrarezi J.A."/>
            <person name="Labate C.A."/>
        </authorList>
    </citation>
    <scope>NUCLEOTIDE SEQUENCE</scope>
    <source>
        <strain evidence="1">MF-1</strain>
    </source>
</reference>
<dbReference type="EMBL" id="AVOT02039864">
    <property type="protein sequence ID" value="MBW0534982.1"/>
    <property type="molecule type" value="Genomic_DNA"/>
</dbReference>
<organism evidence="1 2">
    <name type="scientific">Austropuccinia psidii MF-1</name>
    <dbReference type="NCBI Taxonomy" id="1389203"/>
    <lineage>
        <taxon>Eukaryota</taxon>
        <taxon>Fungi</taxon>
        <taxon>Dikarya</taxon>
        <taxon>Basidiomycota</taxon>
        <taxon>Pucciniomycotina</taxon>
        <taxon>Pucciniomycetes</taxon>
        <taxon>Pucciniales</taxon>
        <taxon>Sphaerophragmiaceae</taxon>
        <taxon>Austropuccinia</taxon>
    </lineage>
</organism>
<keyword evidence="2" id="KW-1185">Reference proteome</keyword>
<proteinExistence type="predicted"/>
<name>A0A9Q3FBD2_9BASI</name>
<evidence type="ECO:0000313" key="1">
    <source>
        <dbReference type="EMBL" id="MBW0534982.1"/>
    </source>
</evidence>
<gene>
    <name evidence="1" type="ORF">O181_074697</name>
</gene>
<comment type="caution">
    <text evidence="1">The sequence shown here is derived from an EMBL/GenBank/DDBJ whole genome shotgun (WGS) entry which is preliminary data.</text>
</comment>
<dbReference type="Proteomes" id="UP000765509">
    <property type="component" value="Unassembled WGS sequence"/>
</dbReference>
<dbReference type="AlphaFoldDB" id="A0A9Q3FBD2"/>
<accession>A0A9Q3FBD2</accession>